<proteinExistence type="predicted"/>
<evidence type="ECO:0000259" key="1">
    <source>
        <dbReference type="Pfam" id="PF00532"/>
    </source>
</evidence>
<dbReference type="Gene3D" id="3.40.50.2300">
    <property type="match status" value="1"/>
</dbReference>
<dbReference type="Proteomes" id="UP000477386">
    <property type="component" value="Unassembled WGS sequence"/>
</dbReference>
<reference evidence="2 3" key="1">
    <citation type="submission" date="2020-02" db="EMBL/GenBank/DDBJ databases">
        <title>Draft genome sequence of two Spirosoma agri KCTC 52727 and Spirosoma terrae KCTC 52035.</title>
        <authorList>
            <person name="Rojas J."/>
            <person name="Ambika Manirajan B."/>
            <person name="Ratering S."/>
            <person name="Suarez C."/>
            <person name="Schnell S."/>
        </authorList>
    </citation>
    <scope>NUCLEOTIDE SEQUENCE [LARGE SCALE GENOMIC DNA]</scope>
    <source>
        <strain evidence="2 3">KCTC 52727</strain>
    </source>
</reference>
<dbReference type="EMBL" id="JAAGNZ010000003">
    <property type="protein sequence ID" value="NEU70074.1"/>
    <property type="molecule type" value="Genomic_DNA"/>
</dbReference>
<protein>
    <submittedName>
        <fullName evidence="2">LacI family transcriptional regulator</fullName>
    </submittedName>
</protein>
<dbReference type="SUPFAM" id="SSF53822">
    <property type="entry name" value="Periplasmic binding protein-like I"/>
    <property type="match status" value="1"/>
</dbReference>
<name>A0A6M0IPW4_9BACT</name>
<organism evidence="2 3">
    <name type="scientific">Spirosoma agri</name>
    <dbReference type="NCBI Taxonomy" id="1987381"/>
    <lineage>
        <taxon>Bacteria</taxon>
        <taxon>Pseudomonadati</taxon>
        <taxon>Bacteroidota</taxon>
        <taxon>Cytophagia</taxon>
        <taxon>Cytophagales</taxon>
        <taxon>Cytophagaceae</taxon>
        <taxon>Spirosoma</taxon>
    </lineage>
</organism>
<evidence type="ECO:0000313" key="2">
    <source>
        <dbReference type="EMBL" id="NEU70074.1"/>
    </source>
</evidence>
<gene>
    <name evidence="2" type="ORF">GK091_24570</name>
</gene>
<dbReference type="RefSeq" id="WP_164043232.1">
    <property type="nucleotide sequence ID" value="NZ_JAAGNZ010000003.1"/>
</dbReference>
<dbReference type="AlphaFoldDB" id="A0A6M0IPW4"/>
<accession>A0A6M0IPW4</accession>
<sequence length="80" mass="8694">MLNNLEEAVRQAGYSIQLAQTNESCTRKTISIQSLLRSQVEGLILSLSQDTADVEHVERLVRKGLPIVLVDGTADIASVS</sequence>
<dbReference type="InterPro" id="IPR001761">
    <property type="entry name" value="Peripla_BP/Lac1_sug-bd_dom"/>
</dbReference>
<comment type="caution">
    <text evidence="2">The sequence shown here is derived from an EMBL/GenBank/DDBJ whole genome shotgun (WGS) entry which is preliminary data.</text>
</comment>
<evidence type="ECO:0000313" key="3">
    <source>
        <dbReference type="Proteomes" id="UP000477386"/>
    </source>
</evidence>
<dbReference type="Pfam" id="PF00532">
    <property type="entry name" value="Peripla_BP_1"/>
    <property type="match status" value="1"/>
</dbReference>
<keyword evidence="3" id="KW-1185">Reference proteome</keyword>
<dbReference type="InterPro" id="IPR028082">
    <property type="entry name" value="Peripla_BP_I"/>
</dbReference>
<feature type="domain" description="Periplasmic binding protein/LacI sugar binding" evidence="1">
    <location>
        <begin position="1"/>
        <end position="77"/>
    </location>
</feature>